<dbReference type="Pfam" id="PF06100">
    <property type="entry name" value="MCRA"/>
    <property type="match status" value="1"/>
</dbReference>
<dbReference type="EMBL" id="BASM01000045">
    <property type="protein sequence ID" value="GAD28179.1"/>
    <property type="molecule type" value="Genomic_DNA"/>
</dbReference>
<keyword evidence="2" id="KW-1185">Reference proteome</keyword>
<dbReference type="InterPro" id="IPR036188">
    <property type="entry name" value="FAD/NAD-bd_sf"/>
</dbReference>
<evidence type="ECO:0000313" key="2">
    <source>
        <dbReference type="Proteomes" id="UP000018209"/>
    </source>
</evidence>
<dbReference type="Proteomes" id="UP000018209">
    <property type="component" value="Unassembled WGS sequence"/>
</dbReference>
<gene>
    <name evidence="1" type="ORF">NBRC3257_3178</name>
</gene>
<evidence type="ECO:0000313" key="1">
    <source>
        <dbReference type="EMBL" id="GAD28179.1"/>
    </source>
</evidence>
<proteinExistence type="predicted"/>
<dbReference type="Gene3D" id="3.30.9.80">
    <property type="match status" value="1"/>
</dbReference>
<reference evidence="1 2" key="1">
    <citation type="submission" date="2013-08" db="EMBL/GenBank/DDBJ databases">
        <title>Gluconobacter thailandicus NBRC 3257 whole genome sequence.</title>
        <authorList>
            <person name="Matsutani M."/>
            <person name="Yakushi T."/>
            <person name="Matsushita K."/>
        </authorList>
    </citation>
    <scope>NUCLEOTIDE SEQUENCE [LARGE SCALE GENOMIC DNA]</scope>
    <source>
        <strain evidence="1 2">NBRC 3257</strain>
    </source>
</reference>
<organism evidence="1 2">
    <name type="scientific">Gluconobacter thailandicus NBRC 3257</name>
    <dbReference type="NCBI Taxonomy" id="1381097"/>
    <lineage>
        <taxon>Bacteria</taxon>
        <taxon>Pseudomonadati</taxon>
        <taxon>Pseudomonadota</taxon>
        <taxon>Alphaproteobacteria</taxon>
        <taxon>Acetobacterales</taxon>
        <taxon>Acetobacteraceae</taxon>
        <taxon>Gluconobacter</taxon>
    </lineage>
</organism>
<dbReference type="PANTHER" id="PTHR37417:SF3">
    <property type="entry name" value="MYOSIN-CROSSREACTIVE PROTEIN"/>
    <property type="match status" value="1"/>
</dbReference>
<dbReference type="Gene3D" id="3.50.50.60">
    <property type="entry name" value="FAD/NAD(P)-binding domain"/>
    <property type="match status" value="1"/>
</dbReference>
<evidence type="ECO:0008006" key="3">
    <source>
        <dbReference type="Google" id="ProtNLM"/>
    </source>
</evidence>
<dbReference type="InterPro" id="IPR010354">
    <property type="entry name" value="Oleate_hydratase"/>
</dbReference>
<dbReference type="PANTHER" id="PTHR37417">
    <property type="entry name" value="67 KDA MYOSIN-CROSS-REACTIVE ANTIGEN FAMILY PROTEIN (AFU_ORTHOLOGUE AFUA_5G09970)"/>
    <property type="match status" value="1"/>
</dbReference>
<sequence length="201" mass="22476">MMPSMSGKGNCFDNAAVETFFKSLKAELLWRQTWPTRRPDVFCGDTTKSRWLSATVTTRDGRIPDLVQKVTGRDPLCGRTVTGGPVTIQDSAWLMSWVVSRQPHFKGQKPGQMVVWLYGLFSDVPDNYVKKPMQDCTGEEITREWLFHMGVPADRIDDMAATGAITRPCMMPFITAQFMPRSPGDRPKVVPDGSVNLAFLG</sequence>
<accession>A0ABQ0J182</accession>
<name>A0ABQ0J182_GLUTH</name>
<protein>
    <recommendedName>
        <fullName evidence="3">Transposase</fullName>
    </recommendedName>
</protein>
<comment type="caution">
    <text evidence="1">The sequence shown here is derived from an EMBL/GenBank/DDBJ whole genome shotgun (WGS) entry which is preliminary data.</text>
</comment>